<dbReference type="InterPro" id="IPR004559">
    <property type="entry name" value="HemW-like"/>
</dbReference>
<dbReference type="SUPFAM" id="SSF102114">
    <property type="entry name" value="Radical SAM enzymes"/>
    <property type="match status" value="1"/>
</dbReference>
<evidence type="ECO:0000313" key="11">
    <source>
        <dbReference type="EMBL" id="MCR1897843.1"/>
    </source>
</evidence>
<dbReference type="GO" id="GO:0005737">
    <property type="term" value="C:cytoplasm"/>
    <property type="evidence" value="ECO:0007669"/>
    <property type="project" value="UniProtKB-SubCell"/>
</dbReference>
<sequence length="377" mass="43587">MNTFGLYIHIPFCQSKCLYCDFPSYCNLDSFITPYIDALKKELEMRASLYAQDKISSIFIGGGTPTYIHSRGIKEILKSVRENFSISPGAEISIEANPGTFDIEKLRDYKEIGINRMSIGLQAWQDSFLKQLGRIHTQQEFIEGFKNAKDAGFENINVDLIFGLPRQSLKDWQETLEQVVALRPTHVSCYGLIIEEGTPFDALQKKGMLHIDEDLEREMYYLAISYLKSFGYHHYEISNFAQPGFQCKHNLIYWDVKPYLGIGSSAHSHMNNKRFSNTSSVSEYIKNIQEGALPITEEHPLTAKEYMEEYMFLGLRKIEGISKEEFFHIFHKEIEEAYGNILKNLQRQKLINIDERICLTSKGLDYANYVFQSFLQD</sequence>
<dbReference type="PANTHER" id="PTHR13932">
    <property type="entry name" value="COPROPORPHYRINIGEN III OXIDASE"/>
    <property type="match status" value="1"/>
</dbReference>
<comment type="function">
    <text evidence="9">Probably acts as a heme chaperone, transferring heme to an unknown acceptor. Binds one molecule of heme per monomer, possibly covalently. Binds 1 [4Fe-4S] cluster. The cluster is coordinated with 3 cysteines and an exchangeable S-adenosyl-L-methionine.</text>
</comment>
<dbReference type="SFLD" id="SFLDS00029">
    <property type="entry name" value="Radical_SAM"/>
    <property type="match status" value="1"/>
</dbReference>
<dbReference type="Pfam" id="PF06969">
    <property type="entry name" value="HemN_C"/>
    <property type="match status" value="1"/>
</dbReference>
<dbReference type="InterPro" id="IPR058240">
    <property type="entry name" value="rSAM_sf"/>
</dbReference>
<keyword evidence="8 9" id="KW-0143">Chaperone</keyword>
<keyword evidence="5 9" id="KW-0479">Metal-binding</keyword>
<evidence type="ECO:0000256" key="9">
    <source>
        <dbReference type="RuleBase" id="RU364116"/>
    </source>
</evidence>
<accession>A0AAE3L389</accession>
<dbReference type="GO" id="GO:0004109">
    <property type="term" value="F:coproporphyrinogen oxidase activity"/>
    <property type="evidence" value="ECO:0007669"/>
    <property type="project" value="InterPro"/>
</dbReference>
<evidence type="ECO:0000313" key="12">
    <source>
        <dbReference type="Proteomes" id="UP001205748"/>
    </source>
</evidence>
<reference evidence="11" key="1">
    <citation type="submission" date="2022-07" db="EMBL/GenBank/DDBJ databases">
        <title>Enhanced cultured diversity of the mouse gut microbiota enables custom-made synthetic communities.</title>
        <authorList>
            <person name="Afrizal A."/>
        </authorList>
    </citation>
    <scope>NUCLEOTIDE SEQUENCE</scope>
    <source>
        <strain evidence="11">DSM 28593</strain>
    </source>
</reference>
<dbReference type="SFLD" id="SFLDG01065">
    <property type="entry name" value="anaerobic_coproporphyrinogen-I"/>
    <property type="match status" value="1"/>
</dbReference>
<comment type="caution">
    <text evidence="11">The sequence shown here is derived from an EMBL/GenBank/DDBJ whole genome shotgun (WGS) entry which is preliminary data.</text>
</comment>
<keyword evidence="4 9" id="KW-0949">S-adenosyl-L-methionine</keyword>
<dbReference type="InterPro" id="IPR007197">
    <property type="entry name" value="rSAM"/>
</dbReference>
<dbReference type="InterPro" id="IPR034505">
    <property type="entry name" value="Coproporphyrinogen-III_oxidase"/>
</dbReference>
<dbReference type="PANTHER" id="PTHR13932:SF5">
    <property type="entry name" value="RADICAL S-ADENOSYL METHIONINE DOMAIN-CONTAINING PROTEIN 1, MITOCHONDRIAL"/>
    <property type="match status" value="1"/>
</dbReference>
<evidence type="ECO:0000256" key="5">
    <source>
        <dbReference type="ARBA" id="ARBA00022723"/>
    </source>
</evidence>
<evidence type="ECO:0000256" key="8">
    <source>
        <dbReference type="ARBA" id="ARBA00023186"/>
    </source>
</evidence>
<keyword evidence="9" id="KW-0004">4Fe-4S</keyword>
<dbReference type="Gene3D" id="3.20.20.70">
    <property type="entry name" value="Aldolase class I"/>
    <property type="match status" value="1"/>
</dbReference>
<dbReference type="GO" id="GO:0046872">
    <property type="term" value="F:metal ion binding"/>
    <property type="evidence" value="ECO:0007669"/>
    <property type="project" value="UniProtKB-UniRule"/>
</dbReference>
<keyword evidence="12" id="KW-1185">Reference proteome</keyword>
<protein>
    <recommendedName>
        <fullName evidence="2 9">Heme chaperone HemW</fullName>
    </recommendedName>
</protein>
<name>A0AAE3L389_9FIRM</name>
<gene>
    <name evidence="11" type="primary">hemW</name>
    <name evidence="11" type="ORF">NSA47_02420</name>
</gene>
<comment type="subcellular location">
    <subcellularLocation>
        <location evidence="9">Cytoplasm</location>
    </subcellularLocation>
</comment>
<keyword evidence="3 9" id="KW-0349">Heme</keyword>
<dbReference type="Pfam" id="PF04055">
    <property type="entry name" value="Radical_SAM"/>
    <property type="match status" value="1"/>
</dbReference>
<keyword evidence="6 9" id="KW-0408">Iron</keyword>
<evidence type="ECO:0000259" key="10">
    <source>
        <dbReference type="PROSITE" id="PS51918"/>
    </source>
</evidence>
<evidence type="ECO:0000256" key="6">
    <source>
        <dbReference type="ARBA" id="ARBA00023004"/>
    </source>
</evidence>
<dbReference type="SFLD" id="SFLDF00562">
    <property type="entry name" value="HemN-like__clustered_with_heat"/>
    <property type="match status" value="1"/>
</dbReference>
<dbReference type="PROSITE" id="PS51918">
    <property type="entry name" value="RADICAL_SAM"/>
    <property type="match status" value="1"/>
</dbReference>
<feature type="domain" description="Radical SAM core" evidence="10">
    <location>
        <begin position="1"/>
        <end position="233"/>
    </location>
</feature>
<evidence type="ECO:0000256" key="4">
    <source>
        <dbReference type="ARBA" id="ARBA00022691"/>
    </source>
</evidence>
<dbReference type="EMBL" id="JANKAS010000002">
    <property type="protein sequence ID" value="MCR1897843.1"/>
    <property type="molecule type" value="Genomic_DNA"/>
</dbReference>
<dbReference type="InterPro" id="IPR013785">
    <property type="entry name" value="Aldolase_TIM"/>
</dbReference>
<dbReference type="GO" id="GO:0051539">
    <property type="term" value="F:4 iron, 4 sulfur cluster binding"/>
    <property type="evidence" value="ECO:0007669"/>
    <property type="project" value="UniProtKB-UniRule"/>
</dbReference>
<keyword evidence="7 9" id="KW-0411">Iron-sulfur</keyword>
<dbReference type="SFLD" id="SFLDF00288">
    <property type="entry name" value="HemN-like__clustered_with_nucl"/>
    <property type="match status" value="1"/>
</dbReference>
<dbReference type="InterPro" id="IPR010723">
    <property type="entry name" value="HemN_C"/>
</dbReference>
<dbReference type="GO" id="GO:0006779">
    <property type="term" value="P:porphyrin-containing compound biosynthetic process"/>
    <property type="evidence" value="ECO:0007669"/>
    <property type="project" value="InterPro"/>
</dbReference>
<evidence type="ECO:0000256" key="3">
    <source>
        <dbReference type="ARBA" id="ARBA00022617"/>
    </source>
</evidence>
<dbReference type="RefSeq" id="WP_257529293.1">
    <property type="nucleotide sequence ID" value="NZ_JANKAS010000002.1"/>
</dbReference>
<dbReference type="SFLD" id="SFLDG01082">
    <property type="entry name" value="B12-binding_domain_containing"/>
    <property type="match status" value="1"/>
</dbReference>
<evidence type="ECO:0000256" key="1">
    <source>
        <dbReference type="ARBA" id="ARBA00006100"/>
    </source>
</evidence>
<keyword evidence="9" id="KW-0963">Cytoplasm</keyword>
<dbReference type="InterPro" id="IPR006638">
    <property type="entry name" value="Elp3/MiaA/NifB-like_rSAM"/>
</dbReference>
<comment type="similarity">
    <text evidence="1">Belongs to the anaerobic coproporphyrinogen-III oxidase family. HemW subfamily.</text>
</comment>
<evidence type="ECO:0000256" key="7">
    <source>
        <dbReference type="ARBA" id="ARBA00023014"/>
    </source>
</evidence>
<dbReference type="NCBIfam" id="TIGR00539">
    <property type="entry name" value="hemN_rel"/>
    <property type="match status" value="1"/>
</dbReference>
<dbReference type="CDD" id="cd01335">
    <property type="entry name" value="Radical_SAM"/>
    <property type="match status" value="1"/>
</dbReference>
<proteinExistence type="inferred from homology"/>
<dbReference type="SMART" id="SM00729">
    <property type="entry name" value="Elp3"/>
    <property type="match status" value="1"/>
</dbReference>
<evidence type="ECO:0000256" key="2">
    <source>
        <dbReference type="ARBA" id="ARBA00017228"/>
    </source>
</evidence>
<dbReference type="AlphaFoldDB" id="A0AAE3L389"/>
<organism evidence="11 12">
    <name type="scientific">Irregularibacter muris</name>
    <dbReference type="NCBI Taxonomy" id="1796619"/>
    <lineage>
        <taxon>Bacteria</taxon>
        <taxon>Bacillati</taxon>
        <taxon>Bacillota</taxon>
        <taxon>Clostridia</taxon>
        <taxon>Eubacteriales</taxon>
        <taxon>Eubacteriaceae</taxon>
        <taxon>Irregularibacter</taxon>
    </lineage>
</organism>
<dbReference type="Proteomes" id="UP001205748">
    <property type="component" value="Unassembled WGS sequence"/>
</dbReference>